<dbReference type="Pfam" id="PF01346">
    <property type="entry name" value="FKBP_N"/>
    <property type="match status" value="1"/>
</dbReference>
<sequence>MNKILILLLSMLLAAGAAASAAQNPPLESGTDRFSYALGQQLGRDLKMGEVAVTPELIAAGVRDALAGTSRMSDEEMELAMEEMQREMMMKHLAQQERMGRENLEKGQAFLAENAKRQGVETTPSGLQYRITEEGTGKTPGPDSSVTVHYRGTLIDGTVFDSSFERGEPVTFPVSGVIPGWTEALQLMKEGAKWTIYLPADLAYGEHGAGQVIGPNETLIFDVELISVN</sequence>
<evidence type="ECO:0000256" key="4">
    <source>
        <dbReference type="ARBA" id="ARBA00023235"/>
    </source>
</evidence>
<dbReference type="GO" id="GO:0016853">
    <property type="term" value="F:isomerase activity"/>
    <property type="evidence" value="ECO:0007669"/>
    <property type="project" value="UniProtKB-KW"/>
</dbReference>
<dbReference type="Pfam" id="PF00254">
    <property type="entry name" value="FKBP_C"/>
    <property type="match status" value="1"/>
</dbReference>
<dbReference type="EMBL" id="CP092109">
    <property type="protein sequence ID" value="UWZ80852.1"/>
    <property type="molecule type" value="Genomic_DNA"/>
</dbReference>
<evidence type="ECO:0000256" key="7">
    <source>
        <dbReference type="SAM" id="SignalP"/>
    </source>
</evidence>
<dbReference type="InterPro" id="IPR000774">
    <property type="entry name" value="PPIase_FKBP_N"/>
</dbReference>
<dbReference type="InterPro" id="IPR001179">
    <property type="entry name" value="PPIase_FKBP_dom"/>
</dbReference>
<dbReference type="EC" id="5.2.1.8" evidence="6"/>
<evidence type="ECO:0000256" key="2">
    <source>
        <dbReference type="ARBA" id="ARBA00006577"/>
    </source>
</evidence>
<dbReference type="InterPro" id="IPR046357">
    <property type="entry name" value="PPIase_dom_sf"/>
</dbReference>
<dbReference type="InterPro" id="IPR036944">
    <property type="entry name" value="PPIase_FKBP_N_sf"/>
</dbReference>
<dbReference type="SUPFAM" id="SSF54534">
    <property type="entry name" value="FKBP-like"/>
    <property type="match status" value="1"/>
</dbReference>
<comment type="similarity">
    <text evidence="2 6">Belongs to the FKBP-type PPIase family.</text>
</comment>
<proteinExistence type="inferred from homology"/>
<accession>A0ABY5ZNY0</accession>
<dbReference type="PROSITE" id="PS50059">
    <property type="entry name" value="FKBP_PPIASE"/>
    <property type="match status" value="1"/>
</dbReference>
<evidence type="ECO:0000256" key="5">
    <source>
        <dbReference type="PROSITE-ProRule" id="PRU00277"/>
    </source>
</evidence>
<evidence type="ECO:0000256" key="6">
    <source>
        <dbReference type="RuleBase" id="RU003915"/>
    </source>
</evidence>
<keyword evidence="7" id="KW-0732">Signal</keyword>
<feature type="chain" id="PRO_5047390676" description="Peptidyl-prolyl cis-trans isomerase" evidence="7">
    <location>
        <begin position="22"/>
        <end position="229"/>
    </location>
</feature>
<reference evidence="9" key="1">
    <citation type="journal article" date="2022" name="Environ. Microbiol.">
        <title>Geoalkalibacter halelectricus SAP #1 sp. nov. possessing extracellular electron transfer and mineral#reducing capabilities from a haloalkaline environment.</title>
        <authorList>
            <person name="Yadav S."/>
            <person name="Singh R."/>
            <person name="Sundharam S.S."/>
            <person name="Chaudhary S."/>
            <person name="Krishnamurthi S."/>
            <person name="Patil S.A."/>
        </authorList>
    </citation>
    <scope>NUCLEOTIDE SEQUENCE</scope>
    <source>
        <strain evidence="9">SAP-1</strain>
    </source>
</reference>
<evidence type="ECO:0000256" key="1">
    <source>
        <dbReference type="ARBA" id="ARBA00000971"/>
    </source>
</evidence>
<keyword evidence="10" id="KW-1185">Reference proteome</keyword>
<dbReference type="Gene3D" id="3.10.50.40">
    <property type="match status" value="1"/>
</dbReference>
<gene>
    <name evidence="9" type="ORF">L9S41_05475</name>
</gene>
<keyword evidence="3 5" id="KW-0697">Rotamase</keyword>
<dbReference type="Proteomes" id="UP001060414">
    <property type="component" value="Chromosome"/>
</dbReference>
<name>A0ABY5ZNY0_9BACT</name>
<dbReference type="Gene3D" id="1.10.287.460">
    <property type="entry name" value="Peptidyl-prolyl cis-trans isomerase, FKBP-type, N-terminal domain"/>
    <property type="match status" value="1"/>
</dbReference>
<dbReference type="RefSeq" id="WP_260749219.1">
    <property type="nucleotide sequence ID" value="NZ_CP092109.1"/>
</dbReference>
<protein>
    <recommendedName>
        <fullName evidence="6">Peptidyl-prolyl cis-trans isomerase</fullName>
        <ecNumber evidence="6">5.2.1.8</ecNumber>
    </recommendedName>
</protein>
<evidence type="ECO:0000259" key="8">
    <source>
        <dbReference type="PROSITE" id="PS50059"/>
    </source>
</evidence>
<feature type="signal peptide" evidence="7">
    <location>
        <begin position="1"/>
        <end position="21"/>
    </location>
</feature>
<feature type="domain" description="PPIase FKBP-type" evidence="8">
    <location>
        <begin position="143"/>
        <end position="229"/>
    </location>
</feature>
<evidence type="ECO:0000313" key="9">
    <source>
        <dbReference type="EMBL" id="UWZ80852.1"/>
    </source>
</evidence>
<evidence type="ECO:0000256" key="3">
    <source>
        <dbReference type="ARBA" id="ARBA00023110"/>
    </source>
</evidence>
<organism evidence="9 10">
    <name type="scientific">Geoalkalibacter halelectricus</name>
    <dbReference type="NCBI Taxonomy" id="2847045"/>
    <lineage>
        <taxon>Bacteria</taxon>
        <taxon>Pseudomonadati</taxon>
        <taxon>Thermodesulfobacteriota</taxon>
        <taxon>Desulfuromonadia</taxon>
        <taxon>Desulfuromonadales</taxon>
        <taxon>Geoalkalibacteraceae</taxon>
        <taxon>Geoalkalibacter</taxon>
    </lineage>
</organism>
<dbReference type="PANTHER" id="PTHR43811:SF57">
    <property type="entry name" value="FKBP-TYPE PEPTIDYL-PROLYL CIS-TRANS ISOMERASE FKPA-RELATED"/>
    <property type="match status" value="1"/>
</dbReference>
<keyword evidence="4 5" id="KW-0413">Isomerase</keyword>
<dbReference type="PANTHER" id="PTHR43811">
    <property type="entry name" value="FKBP-TYPE PEPTIDYL-PROLYL CIS-TRANS ISOMERASE FKPA"/>
    <property type="match status" value="1"/>
</dbReference>
<evidence type="ECO:0000313" key="10">
    <source>
        <dbReference type="Proteomes" id="UP001060414"/>
    </source>
</evidence>
<comment type="catalytic activity">
    <reaction evidence="1 5 6">
        <text>[protein]-peptidylproline (omega=180) = [protein]-peptidylproline (omega=0)</text>
        <dbReference type="Rhea" id="RHEA:16237"/>
        <dbReference type="Rhea" id="RHEA-COMP:10747"/>
        <dbReference type="Rhea" id="RHEA-COMP:10748"/>
        <dbReference type="ChEBI" id="CHEBI:83833"/>
        <dbReference type="ChEBI" id="CHEBI:83834"/>
        <dbReference type="EC" id="5.2.1.8"/>
    </reaction>
</comment>